<feature type="transmembrane region" description="Helical" evidence="1">
    <location>
        <begin position="20"/>
        <end position="39"/>
    </location>
</feature>
<organism evidence="2 3">
    <name type="scientific">Roseiarcus fermentans</name>
    <dbReference type="NCBI Taxonomy" id="1473586"/>
    <lineage>
        <taxon>Bacteria</taxon>
        <taxon>Pseudomonadati</taxon>
        <taxon>Pseudomonadota</taxon>
        <taxon>Alphaproteobacteria</taxon>
        <taxon>Hyphomicrobiales</taxon>
        <taxon>Roseiarcaceae</taxon>
        <taxon>Roseiarcus</taxon>
    </lineage>
</organism>
<dbReference type="PROSITE" id="PS00409">
    <property type="entry name" value="PROKAR_NTER_METHYL"/>
    <property type="match status" value="1"/>
</dbReference>
<keyword evidence="1" id="KW-0472">Membrane</keyword>
<accession>A0A366EQG0</accession>
<protein>
    <submittedName>
        <fullName evidence="2">Pilin/secretion family protein with methylation motif</fullName>
    </submittedName>
</protein>
<evidence type="ECO:0000313" key="2">
    <source>
        <dbReference type="EMBL" id="RBP04653.1"/>
    </source>
</evidence>
<dbReference type="Pfam" id="PF07963">
    <property type="entry name" value="N_methyl"/>
    <property type="match status" value="1"/>
</dbReference>
<name>A0A366EQG0_9HYPH</name>
<dbReference type="Proteomes" id="UP000253529">
    <property type="component" value="Unassembled WGS sequence"/>
</dbReference>
<sequence length="135" mass="14448">MFHSSPRPSSCSRGFTLVESLVALTVMMIVLSAIGRLGASSLRAGRYVEGHLADIENVQQILAVLPGRNDLANGAATGELAGRRWRLDVAPFSAEFVDPHAPTRWAPETIVLTVQGPGGVPLRFDMVRLVKTGAK</sequence>
<reference evidence="2 3" key="1">
    <citation type="submission" date="2018-06" db="EMBL/GenBank/DDBJ databases">
        <title>Genomic Encyclopedia of Type Strains, Phase IV (KMG-IV): sequencing the most valuable type-strain genomes for metagenomic binning, comparative biology and taxonomic classification.</title>
        <authorList>
            <person name="Goeker M."/>
        </authorList>
    </citation>
    <scope>NUCLEOTIDE SEQUENCE [LARGE SCALE GENOMIC DNA]</scope>
    <source>
        <strain evidence="2 3">DSM 24875</strain>
    </source>
</reference>
<keyword evidence="1" id="KW-0812">Transmembrane</keyword>
<dbReference type="EMBL" id="QNRK01000038">
    <property type="protein sequence ID" value="RBP04653.1"/>
    <property type="molecule type" value="Genomic_DNA"/>
</dbReference>
<keyword evidence="3" id="KW-1185">Reference proteome</keyword>
<proteinExistence type="predicted"/>
<dbReference type="RefSeq" id="WP_281017425.1">
    <property type="nucleotide sequence ID" value="NZ_QNRK01000038.1"/>
</dbReference>
<dbReference type="AlphaFoldDB" id="A0A366EQG0"/>
<comment type="caution">
    <text evidence="2">The sequence shown here is derived from an EMBL/GenBank/DDBJ whole genome shotgun (WGS) entry which is preliminary data.</text>
</comment>
<dbReference type="InterPro" id="IPR012902">
    <property type="entry name" value="N_methyl_site"/>
</dbReference>
<evidence type="ECO:0000256" key="1">
    <source>
        <dbReference type="SAM" id="Phobius"/>
    </source>
</evidence>
<gene>
    <name evidence="2" type="ORF">DFR50_13837</name>
</gene>
<evidence type="ECO:0000313" key="3">
    <source>
        <dbReference type="Proteomes" id="UP000253529"/>
    </source>
</evidence>
<keyword evidence="1" id="KW-1133">Transmembrane helix</keyword>